<organism evidence="1 2">
    <name type="scientific">Mycteria americana</name>
    <name type="common">Wood stork</name>
    <dbReference type="NCBI Taxonomy" id="33587"/>
    <lineage>
        <taxon>Eukaryota</taxon>
        <taxon>Metazoa</taxon>
        <taxon>Chordata</taxon>
        <taxon>Craniata</taxon>
        <taxon>Vertebrata</taxon>
        <taxon>Euteleostomi</taxon>
        <taxon>Archelosauria</taxon>
        <taxon>Archosauria</taxon>
        <taxon>Dinosauria</taxon>
        <taxon>Saurischia</taxon>
        <taxon>Theropoda</taxon>
        <taxon>Coelurosauria</taxon>
        <taxon>Aves</taxon>
        <taxon>Neognathae</taxon>
        <taxon>Neoaves</taxon>
        <taxon>Aequornithes</taxon>
        <taxon>Ciconiiformes</taxon>
        <taxon>Ciconiidae</taxon>
        <taxon>Mycteria</taxon>
    </lineage>
</organism>
<proteinExistence type="predicted"/>
<evidence type="ECO:0000313" key="2">
    <source>
        <dbReference type="Proteomes" id="UP001333110"/>
    </source>
</evidence>
<sequence>MHYCKGDSDQDLCHDGSVCGEKGWTWHGSTGCCHESPVRATDLSPCHDPGSLSRDIEGSCQSEPQGCQPMEPCPPRSCCPPQQSCNFGKPRRRVEVSHVQPVCPPAVKIHRRPLQQYRPPLRCEEPGCCSKPRRREEQCPVEDSCPPVILHPRPLQHRCPCIPCCRPPVQHCCPATTPRPLQHRCPCVPCRQPPVQHCCPAAMPLPLHPSEQQQKQVPLLPPCLQKK</sequence>
<protein>
    <submittedName>
        <fullName evidence="1">Uncharacterized protein</fullName>
    </submittedName>
</protein>
<evidence type="ECO:0000313" key="1">
    <source>
        <dbReference type="EMBL" id="KAK4807697.1"/>
    </source>
</evidence>
<dbReference type="AlphaFoldDB" id="A0AAN7N2Y3"/>
<keyword evidence="2" id="KW-1185">Reference proteome</keyword>
<gene>
    <name evidence="1" type="ORF">QYF61_019395</name>
</gene>
<accession>A0AAN7N2Y3</accession>
<comment type="caution">
    <text evidence="1">The sequence shown here is derived from an EMBL/GenBank/DDBJ whole genome shotgun (WGS) entry which is preliminary data.</text>
</comment>
<name>A0AAN7N2Y3_MYCAM</name>
<dbReference type="EMBL" id="JAUNZN010000028">
    <property type="protein sequence ID" value="KAK4807697.1"/>
    <property type="molecule type" value="Genomic_DNA"/>
</dbReference>
<reference evidence="1 2" key="1">
    <citation type="journal article" date="2023" name="J. Hered.">
        <title>Chromosome-level genome of the wood stork (Mycteria americana) provides insight into avian chromosome evolution.</title>
        <authorList>
            <person name="Flamio R. Jr."/>
            <person name="Ramstad K.M."/>
        </authorList>
    </citation>
    <scope>NUCLEOTIDE SEQUENCE [LARGE SCALE GENOMIC DNA]</scope>
    <source>
        <strain evidence="1">JAX WOST 10</strain>
    </source>
</reference>
<dbReference type="Proteomes" id="UP001333110">
    <property type="component" value="Unassembled WGS sequence"/>
</dbReference>